<dbReference type="AlphaFoldDB" id="A0AB73MZF0"/>
<sequence length="191" mass="20681">MEELQMLRDLPAVANVSKDRITYSNAFKQVCVIRYLAGESPTKIFREAGLPPELIGYKRIERSVARWKAAVLKSVSGSSNMSNGEIITELINLYVHAVTRKGKLDDIAGIVNPDKANIGNAPHPLDGANVSGGGIYPLTCPSRPMRLPSPCRLHLSARAAALTARRRLSSSNNRLGASTSWNAKTNRSVAS</sequence>
<dbReference type="Proteomes" id="UP000192714">
    <property type="component" value="Unassembled WGS sequence"/>
</dbReference>
<proteinExistence type="predicted"/>
<evidence type="ECO:0000313" key="2">
    <source>
        <dbReference type="EMBL" id="OQM58853.1"/>
    </source>
</evidence>
<name>A0AB73MZF0_BIFAD</name>
<dbReference type="EMBL" id="NAQF01000001">
    <property type="protein sequence ID" value="OQM58853.1"/>
    <property type="molecule type" value="Genomic_DNA"/>
</dbReference>
<feature type="region of interest" description="Disordered" evidence="1">
    <location>
        <begin position="168"/>
        <end position="191"/>
    </location>
</feature>
<comment type="caution">
    <text evidence="2">The sequence shown here is derived from an EMBL/GenBank/DDBJ whole genome shotgun (WGS) entry which is preliminary data.</text>
</comment>
<dbReference type="RefSeq" id="WP_370622405.1">
    <property type="nucleotide sequence ID" value="NZ_JADMOO010000002.1"/>
</dbReference>
<evidence type="ECO:0000313" key="3">
    <source>
        <dbReference type="Proteomes" id="UP000192714"/>
    </source>
</evidence>
<reference evidence="2 3" key="1">
    <citation type="submission" date="2017-03" db="EMBL/GenBank/DDBJ databases">
        <title>Maternal inheritance of bifidobacteria.</title>
        <authorList>
            <person name="Lugli G.A."/>
            <person name="Duranti S."/>
            <person name="Milani C."/>
            <person name="Mancabelli L."/>
        </authorList>
    </citation>
    <scope>NUCLEOTIDE SEQUENCE [LARGE SCALE GENOMIC DNA]</scope>
    <source>
        <strain evidence="2 3">1892B</strain>
    </source>
</reference>
<gene>
    <name evidence="2" type="ORF">B5789_0114</name>
</gene>
<feature type="compositionally biased region" description="Polar residues" evidence="1">
    <location>
        <begin position="179"/>
        <end position="191"/>
    </location>
</feature>
<organism evidence="2 3">
    <name type="scientific">Bifidobacterium adolescentis</name>
    <dbReference type="NCBI Taxonomy" id="1680"/>
    <lineage>
        <taxon>Bacteria</taxon>
        <taxon>Bacillati</taxon>
        <taxon>Actinomycetota</taxon>
        <taxon>Actinomycetes</taxon>
        <taxon>Bifidobacteriales</taxon>
        <taxon>Bifidobacteriaceae</taxon>
        <taxon>Bifidobacterium</taxon>
    </lineage>
</organism>
<evidence type="ECO:0008006" key="4">
    <source>
        <dbReference type="Google" id="ProtNLM"/>
    </source>
</evidence>
<accession>A0AB73MZF0</accession>
<feature type="compositionally biased region" description="Low complexity" evidence="1">
    <location>
        <begin position="168"/>
        <end position="178"/>
    </location>
</feature>
<protein>
    <recommendedName>
        <fullName evidence="4">Transposase</fullName>
    </recommendedName>
</protein>
<evidence type="ECO:0000256" key="1">
    <source>
        <dbReference type="SAM" id="MobiDB-lite"/>
    </source>
</evidence>